<dbReference type="InParanoid" id="L7JZJ2"/>
<dbReference type="EMBL" id="JH993807">
    <property type="protein sequence ID" value="ELQ76883.1"/>
    <property type="molecule type" value="Genomic_DNA"/>
</dbReference>
<protein>
    <submittedName>
        <fullName evidence="2">Uncharacterized protein</fullName>
    </submittedName>
</protein>
<dbReference type="Gene3D" id="3.15.10.20">
    <property type="entry name" value="Activator of Hsp90 ATPase Aha1, N-terminal domain"/>
    <property type="match status" value="1"/>
</dbReference>
<evidence type="ECO:0000313" key="2">
    <source>
        <dbReference type="EMBL" id="ELQ76883.1"/>
    </source>
</evidence>
<dbReference type="AlphaFoldDB" id="L7JZJ2"/>
<gene>
    <name evidence="2" type="ORF">THOM_0124</name>
</gene>
<dbReference type="SUPFAM" id="SSF103111">
    <property type="entry name" value="Activator of Hsp90 ATPase, Aha1"/>
    <property type="match status" value="1"/>
</dbReference>
<accession>L7JZJ2</accession>
<keyword evidence="3" id="KW-1185">Reference proteome</keyword>
<dbReference type="OrthoDB" id="10341783at2759"/>
<sequence>MSSFNANNYHWLEENISPFCTDRLKALLAQKRYELTDLNLTMHITVRMNQIGFIYDISCTMERDGMCTMIKEFDNYSTGSDVHGPGRDDFLVALECVKKDAMEKYGGVVAGGKVVVEKIGADLVVDRTKMNEWCDGNSRKTGDGEENAPHADGSDENVRGLTVKMTITLACTKDDLLNYLFNPVFYKQYAPKSSGRCVRVVENVSFSNLDKEGMSFNVSMPDLLPCSKVQLTLKETESGTEVFMEQSGVIEGGEERISAFWKKYFFPKLGLHFNCAII</sequence>
<evidence type="ECO:0000313" key="3">
    <source>
        <dbReference type="Proteomes" id="UP000011185"/>
    </source>
</evidence>
<dbReference type="HOGENOM" id="CLU_1086229_0_0_1"/>
<feature type="region of interest" description="Disordered" evidence="1">
    <location>
        <begin position="135"/>
        <end position="156"/>
    </location>
</feature>
<dbReference type="VEuPathDB" id="MicrosporidiaDB:THOM_0124"/>
<proteinExistence type="predicted"/>
<dbReference type="STRING" id="72359.L7JZJ2"/>
<organism evidence="2 3">
    <name type="scientific">Trachipleistophora hominis</name>
    <name type="common">Microsporidian parasite</name>
    <dbReference type="NCBI Taxonomy" id="72359"/>
    <lineage>
        <taxon>Eukaryota</taxon>
        <taxon>Fungi</taxon>
        <taxon>Fungi incertae sedis</taxon>
        <taxon>Microsporidia</taxon>
        <taxon>Pleistophoridae</taxon>
        <taxon>Trachipleistophora</taxon>
    </lineage>
</organism>
<reference evidence="2 3" key="1">
    <citation type="journal article" date="2012" name="PLoS Pathog.">
        <title>The genome of the obligate intracellular parasite Trachipleistophora hominis: new insights into microsporidian genome dynamics and reductive evolution.</title>
        <authorList>
            <person name="Heinz E."/>
            <person name="Williams T.A."/>
            <person name="Nakjang S."/>
            <person name="Noel C.J."/>
            <person name="Swan D.C."/>
            <person name="Goldberg A.V."/>
            <person name="Harris S.R."/>
            <person name="Weinmaier T."/>
            <person name="Markert S."/>
            <person name="Becher D."/>
            <person name="Bernhardt J."/>
            <person name="Dagan T."/>
            <person name="Hacker C."/>
            <person name="Lucocq J.M."/>
            <person name="Schweder T."/>
            <person name="Rattei T."/>
            <person name="Hall N."/>
            <person name="Hirt R.P."/>
            <person name="Embley T.M."/>
        </authorList>
    </citation>
    <scope>NUCLEOTIDE SEQUENCE [LARGE SCALE GENOMIC DNA]</scope>
</reference>
<dbReference type="InterPro" id="IPR036338">
    <property type="entry name" value="Aha1"/>
</dbReference>
<dbReference type="Proteomes" id="UP000011185">
    <property type="component" value="Unassembled WGS sequence"/>
</dbReference>
<name>L7JZJ2_TRAHO</name>
<evidence type="ECO:0000256" key="1">
    <source>
        <dbReference type="SAM" id="MobiDB-lite"/>
    </source>
</evidence>
<dbReference type="OMA" id="NANNYHW"/>